<dbReference type="AlphaFoldDB" id="A0A644W7E1"/>
<dbReference type="CDD" id="cd00085">
    <property type="entry name" value="HNHc"/>
    <property type="match status" value="1"/>
</dbReference>
<proteinExistence type="predicted"/>
<dbReference type="InterPro" id="IPR015947">
    <property type="entry name" value="PUA-like_sf"/>
</dbReference>
<dbReference type="Pfam" id="PF01844">
    <property type="entry name" value="HNH"/>
    <property type="match status" value="1"/>
</dbReference>
<dbReference type="GO" id="GO:0003676">
    <property type="term" value="F:nucleic acid binding"/>
    <property type="evidence" value="ECO:0007669"/>
    <property type="project" value="InterPro"/>
</dbReference>
<accession>A0A644W7E1</accession>
<organism evidence="3">
    <name type="scientific">bioreactor metagenome</name>
    <dbReference type="NCBI Taxonomy" id="1076179"/>
    <lineage>
        <taxon>unclassified sequences</taxon>
        <taxon>metagenomes</taxon>
        <taxon>ecological metagenomes</taxon>
    </lineage>
</organism>
<feature type="domain" description="EVE" evidence="2">
    <location>
        <begin position="8"/>
        <end position="159"/>
    </location>
</feature>
<evidence type="ECO:0000259" key="1">
    <source>
        <dbReference type="Pfam" id="PF01844"/>
    </source>
</evidence>
<comment type="caution">
    <text evidence="3">The sequence shown here is derived from an EMBL/GenBank/DDBJ whole genome shotgun (WGS) entry which is preliminary data.</text>
</comment>
<dbReference type="EMBL" id="VSSQ01000682">
    <property type="protein sequence ID" value="MPL99685.1"/>
    <property type="molecule type" value="Genomic_DNA"/>
</dbReference>
<reference evidence="3" key="1">
    <citation type="submission" date="2019-08" db="EMBL/GenBank/DDBJ databases">
        <authorList>
            <person name="Kucharzyk K."/>
            <person name="Murdoch R.W."/>
            <person name="Higgins S."/>
            <person name="Loffler F."/>
        </authorList>
    </citation>
    <scope>NUCLEOTIDE SEQUENCE</scope>
</reference>
<sequence>MKKEISGYWMFMCNPNKWEIDRFLESGVLEDTYSISDFHKDHFHQGQLGIIRVGKDARSKKMLGESQRLLPGVYAVVRVLSEPELLVSEKKDFWIDRDESLKPRFRVRLEYLSTHLEDPLLLDDLKESSVMENDPLLIAGIQASTYPISKASFDLLISMLHEHQQSSEGSFLDIDDEQEYSEGQQYYKQHVMRERNPKLMKEAKALFIRQHGRLYCEVCKYNFEDHFGDRGRDFIEGHHSKYVSELAPGEGTKITDIVMLCPNCHRMIHRKPRISFENLKALYR</sequence>
<dbReference type="InterPro" id="IPR002711">
    <property type="entry name" value="HNH"/>
</dbReference>
<dbReference type="GO" id="GO:0004519">
    <property type="term" value="F:endonuclease activity"/>
    <property type="evidence" value="ECO:0007669"/>
    <property type="project" value="InterPro"/>
</dbReference>
<protein>
    <recommendedName>
        <fullName evidence="4">HNH domain-containing protein</fullName>
    </recommendedName>
</protein>
<dbReference type="GO" id="GO:0008270">
    <property type="term" value="F:zinc ion binding"/>
    <property type="evidence" value="ECO:0007669"/>
    <property type="project" value="InterPro"/>
</dbReference>
<feature type="domain" description="HNH" evidence="1">
    <location>
        <begin position="216"/>
        <end position="270"/>
    </location>
</feature>
<evidence type="ECO:0000259" key="2">
    <source>
        <dbReference type="Pfam" id="PF01878"/>
    </source>
</evidence>
<dbReference type="SUPFAM" id="SSF88697">
    <property type="entry name" value="PUA domain-like"/>
    <property type="match status" value="1"/>
</dbReference>
<dbReference type="InterPro" id="IPR002740">
    <property type="entry name" value="EVE_domain"/>
</dbReference>
<name>A0A644W7E1_9ZZZZ</name>
<evidence type="ECO:0008006" key="4">
    <source>
        <dbReference type="Google" id="ProtNLM"/>
    </source>
</evidence>
<dbReference type="Pfam" id="PF01878">
    <property type="entry name" value="EVE"/>
    <property type="match status" value="1"/>
</dbReference>
<evidence type="ECO:0000313" key="3">
    <source>
        <dbReference type="EMBL" id="MPL99685.1"/>
    </source>
</evidence>
<dbReference type="InterPro" id="IPR003615">
    <property type="entry name" value="HNH_nuc"/>
</dbReference>
<gene>
    <name evidence="3" type="ORF">SDC9_45905</name>
</gene>